<sequence>MSMNRSDKPGSRTSETTSSGGADSALSEYRRRRDFARTAEPEGAAGGREREEALFVIQHHVARREHYDLRLEVDGVLKSWAVPKGPSTDPRDKRLAVPTEDHPIDYADFEGSIAAGEYGGGTVLVWDTGTYVGTTSKQGRPMSMAEGLEHGHVSFELHGEKLTGRYALNRFRSGGDGDEEAWLLVKERDSAADARRNPVSTQPRSVRTDREIGDVAEDEGRTLKGRPRDGEDR</sequence>
<dbReference type="InterPro" id="IPR014144">
    <property type="entry name" value="LigD_PE_domain"/>
</dbReference>
<keyword evidence="3" id="KW-0436">Ligase</keyword>
<organism evidence="3 4">
    <name type="scientific">Streptomonospora litoralis</name>
    <dbReference type="NCBI Taxonomy" id="2498135"/>
    <lineage>
        <taxon>Bacteria</taxon>
        <taxon>Bacillati</taxon>
        <taxon>Actinomycetota</taxon>
        <taxon>Actinomycetes</taxon>
        <taxon>Streptosporangiales</taxon>
        <taxon>Nocardiopsidaceae</taxon>
        <taxon>Streptomonospora</taxon>
    </lineage>
</organism>
<feature type="compositionally biased region" description="Basic and acidic residues" evidence="1">
    <location>
        <begin position="1"/>
        <end position="10"/>
    </location>
</feature>
<dbReference type="PANTHER" id="PTHR39465">
    <property type="entry name" value="DNA LIGASE D, 3'-PHOSPHOESTERASE DOMAIN"/>
    <property type="match status" value="1"/>
</dbReference>
<evidence type="ECO:0000313" key="4">
    <source>
        <dbReference type="Proteomes" id="UP000292235"/>
    </source>
</evidence>
<dbReference type="KEGG" id="strr:EKD16_10665"/>
<dbReference type="NCBIfam" id="TIGR02777">
    <property type="entry name" value="LigD_PE_dom"/>
    <property type="match status" value="1"/>
</dbReference>
<evidence type="ECO:0000259" key="2">
    <source>
        <dbReference type="Pfam" id="PF13298"/>
    </source>
</evidence>
<accession>A0A4P6Q4N7</accession>
<protein>
    <submittedName>
        <fullName evidence="3">DNA ligase-like protein</fullName>
    </submittedName>
</protein>
<dbReference type="Pfam" id="PF13298">
    <property type="entry name" value="LigD_N"/>
    <property type="match status" value="1"/>
</dbReference>
<evidence type="ECO:0000313" key="3">
    <source>
        <dbReference type="EMBL" id="QBI53919.1"/>
    </source>
</evidence>
<dbReference type="GO" id="GO:0016874">
    <property type="term" value="F:ligase activity"/>
    <property type="evidence" value="ECO:0007669"/>
    <property type="project" value="UniProtKB-KW"/>
</dbReference>
<reference evidence="3 4" key="1">
    <citation type="submission" date="2019-02" db="EMBL/GenBank/DDBJ databases">
        <authorList>
            <person name="Khodamoradi S."/>
            <person name="Hahnke R.L."/>
            <person name="Kaempfer P."/>
            <person name="Schumann P."/>
            <person name="Rohde M."/>
            <person name="Steinert M."/>
            <person name="Luzhetskyy A."/>
            <person name="Wink J."/>
            <person name="Ruckert C."/>
        </authorList>
    </citation>
    <scope>NUCLEOTIDE SEQUENCE [LARGE SCALE GENOMIC DNA]</scope>
    <source>
        <strain evidence="3 4">M2</strain>
    </source>
</reference>
<dbReference type="PANTHER" id="PTHR39465:SF1">
    <property type="entry name" value="DNA LIGASE D 3'-PHOSPHOESTERASE DOMAIN-CONTAINING PROTEIN"/>
    <property type="match status" value="1"/>
</dbReference>
<feature type="region of interest" description="Disordered" evidence="1">
    <location>
        <begin position="187"/>
        <end position="233"/>
    </location>
</feature>
<dbReference type="AlphaFoldDB" id="A0A4P6Q4N7"/>
<feature type="compositionally biased region" description="Low complexity" evidence="1">
    <location>
        <begin position="11"/>
        <end position="21"/>
    </location>
</feature>
<feature type="compositionally biased region" description="Basic and acidic residues" evidence="1">
    <location>
        <begin position="187"/>
        <end position="196"/>
    </location>
</feature>
<name>A0A4P6Q4N7_9ACTN</name>
<feature type="compositionally biased region" description="Basic and acidic residues" evidence="1">
    <location>
        <begin position="206"/>
        <end position="233"/>
    </location>
</feature>
<dbReference type="Proteomes" id="UP000292235">
    <property type="component" value="Chromosome"/>
</dbReference>
<dbReference type="EMBL" id="CP036455">
    <property type="protein sequence ID" value="QBI53919.1"/>
    <property type="molecule type" value="Genomic_DNA"/>
</dbReference>
<feature type="region of interest" description="Disordered" evidence="1">
    <location>
        <begin position="1"/>
        <end position="50"/>
    </location>
</feature>
<evidence type="ECO:0000256" key="1">
    <source>
        <dbReference type="SAM" id="MobiDB-lite"/>
    </source>
</evidence>
<gene>
    <name evidence="3" type="ORF">EKD16_10665</name>
</gene>
<feature type="compositionally biased region" description="Basic and acidic residues" evidence="1">
    <location>
        <begin position="28"/>
        <end position="40"/>
    </location>
</feature>
<feature type="domain" description="DNA ligase D 3'-phosphoesterase" evidence="2">
    <location>
        <begin position="58"/>
        <end position="170"/>
    </location>
</feature>
<proteinExistence type="predicted"/>
<keyword evidence="4" id="KW-1185">Reference proteome</keyword>